<evidence type="ECO:0000259" key="8">
    <source>
        <dbReference type="Pfam" id="PF17921"/>
    </source>
</evidence>
<evidence type="ECO:0000256" key="6">
    <source>
        <dbReference type="ARBA" id="ARBA00022918"/>
    </source>
</evidence>
<dbReference type="PANTHER" id="PTHR34072:SF52">
    <property type="entry name" value="RIBONUCLEASE H"/>
    <property type="match status" value="1"/>
</dbReference>
<sequence>MVYCDASHKGLGAVLMQKEKVIDNASRQLRVHEKNYTIHDLELGAVHILDQKELNMRQRWWLELLSGYDCEIRYHPGKANMVADALSRKERIKPLRVRALVMTLSLDLPKQILSAQSEAGKEENFINEDLHSMINKIEPRADGTLCLNNRNKMYQDLKKLYWWPNIKAEIATYVSKCLTCAKVKIEYQKSSGLLDTIWVIIDHLTNSAHFLPMREDDTLEKLTRQYLKEVVSKHGVPFTIPALKTAPLGGFVWAQSIDHLSAGMKLEIVSSLAQRSSTDYRENSSNRRVECILMKPLAIPKDEIQVDDKLHFVEEPVEIMDREDEINLCWASLGFDFASARITRLRSRFFNGQDPKSNKASWVKWNKVLTPKDKGGLGVSSLFALNRGLMLKWVWRFYSQKCSLWTKVIKAIYGEDGNLNKDVSGGVRTCWTSIVHEVRVLQGRGINVADYIRLKLGNGENTRFWLAIGYEGRCHQRAVPTYGSLWLNKNATVVQNCMRHV</sequence>
<reference evidence="9" key="2">
    <citation type="submission" date="2022-01" db="EMBL/GenBank/DDBJ databases">
        <authorList>
            <person name="Yamashiro T."/>
            <person name="Shiraishi A."/>
            <person name="Satake H."/>
            <person name="Nakayama K."/>
        </authorList>
    </citation>
    <scope>NUCLEOTIDE SEQUENCE</scope>
</reference>
<reference evidence="9" key="1">
    <citation type="journal article" date="2022" name="Int. J. Mol. Sci.">
        <title>Draft Genome of Tanacetum Coccineum: Genomic Comparison of Closely Related Tanacetum-Family Plants.</title>
        <authorList>
            <person name="Yamashiro T."/>
            <person name="Shiraishi A."/>
            <person name="Nakayama K."/>
            <person name="Satake H."/>
        </authorList>
    </citation>
    <scope>NUCLEOTIDE SEQUENCE</scope>
</reference>
<dbReference type="InterPro" id="IPR041373">
    <property type="entry name" value="RT_RNaseH"/>
</dbReference>
<evidence type="ECO:0000256" key="5">
    <source>
        <dbReference type="ARBA" id="ARBA00022801"/>
    </source>
</evidence>
<evidence type="ECO:0000256" key="4">
    <source>
        <dbReference type="ARBA" id="ARBA00022759"/>
    </source>
</evidence>
<keyword evidence="4" id="KW-0255">Endonuclease</keyword>
<keyword evidence="6 9" id="KW-0695">RNA-directed DNA polymerase</keyword>
<dbReference type="EMBL" id="BQNB010014106">
    <property type="protein sequence ID" value="GJT24069.1"/>
    <property type="molecule type" value="Genomic_DNA"/>
</dbReference>
<dbReference type="PANTHER" id="PTHR34072">
    <property type="entry name" value="ENZYMATIC POLYPROTEIN-RELATED"/>
    <property type="match status" value="1"/>
</dbReference>
<evidence type="ECO:0000313" key="10">
    <source>
        <dbReference type="Proteomes" id="UP001151760"/>
    </source>
</evidence>
<keyword evidence="5" id="KW-0378">Hydrolase</keyword>
<comment type="caution">
    <text evidence="9">The sequence shown here is derived from an EMBL/GenBank/DDBJ whole genome shotgun (WGS) entry which is preliminary data.</text>
</comment>
<dbReference type="InterPro" id="IPR041588">
    <property type="entry name" value="Integrase_H2C2"/>
</dbReference>
<organism evidence="9 10">
    <name type="scientific">Tanacetum coccineum</name>
    <dbReference type="NCBI Taxonomy" id="301880"/>
    <lineage>
        <taxon>Eukaryota</taxon>
        <taxon>Viridiplantae</taxon>
        <taxon>Streptophyta</taxon>
        <taxon>Embryophyta</taxon>
        <taxon>Tracheophyta</taxon>
        <taxon>Spermatophyta</taxon>
        <taxon>Magnoliopsida</taxon>
        <taxon>eudicotyledons</taxon>
        <taxon>Gunneridae</taxon>
        <taxon>Pentapetalae</taxon>
        <taxon>asterids</taxon>
        <taxon>campanulids</taxon>
        <taxon>Asterales</taxon>
        <taxon>Asteraceae</taxon>
        <taxon>Asteroideae</taxon>
        <taxon>Anthemideae</taxon>
        <taxon>Anthemidinae</taxon>
        <taxon>Tanacetum</taxon>
    </lineage>
</organism>
<dbReference type="Pfam" id="PF17921">
    <property type="entry name" value="Integrase_H2C2"/>
    <property type="match status" value="1"/>
</dbReference>
<dbReference type="CDD" id="cd09274">
    <property type="entry name" value="RNase_HI_RT_Ty3"/>
    <property type="match status" value="1"/>
</dbReference>
<name>A0ABQ5CGT5_9ASTR</name>
<evidence type="ECO:0000256" key="3">
    <source>
        <dbReference type="ARBA" id="ARBA00022722"/>
    </source>
</evidence>
<keyword evidence="2" id="KW-0548">Nucleotidyltransferase</keyword>
<keyword evidence="3" id="KW-0540">Nuclease</keyword>
<dbReference type="Pfam" id="PF17917">
    <property type="entry name" value="RT_RNaseH"/>
    <property type="match status" value="1"/>
</dbReference>
<evidence type="ECO:0000256" key="1">
    <source>
        <dbReference type="ARBA" id="ARBA00022679"/>
    </source>
</evidence>
<dbReference type="SUPFAM" id="SSF56672">
    <property type="entry name" value="DNA/RNA polymerases"/>
    <property type="match status" value="1"/>
</dbReference>
<keyword evidence="10" id="KW-1185">Reference proteome</keyword>
<evidence type="ECO:0000313" key="9">
    <source>
        <dbReference type="EMBL" id="GJT24069.1"/>
    </source>
</evidence>
<protein>
    <submittedName>
        <fullName evidence="9">Reverse transcriptase domain-containing protein</fullName>
    </submittedName>
</protein>
<dbReference type="Proteomes" id="UP001151760">
    <property type="component" value="Unassembled WGS sequence"/>
</dbReference>
<dbReference type="InterPro" id="IPR043502">
    <property type="entry name" value="DNA/RNA_pol_sf"/>
</dbReference>
<gene>
    <name evidence="9" type="ORF">Tco_0894006</name>
</gene>
<dbReference type="GO" id="GO:0003964">
    <property type="term" value="F:RNA-directed DNA polymerase activity"/>
    <property type="evidence" value="ECO:0007669"/>
    <property type="project" value="UniProtKB-KW"/>
</dbReference>
<proteinExistence type="predicted"/>
<feature type="domain" description="Integrase zinc-binding" evidence="8">
    <location>
        <begin position="150"/>
        <end position="184"/>
    </location>
</feature>
<accession>A0ABQ5CGT5</accession>
<feature type="domain" description="Reverse transcriptase RNase H-like" evidence="7">
    <location>
        <begin position="2"/>
        <end position="47"/>
    </location>
</feature>
<evidence type="ECO:0000256" key="2">
    <source>
        <dbReference type="ARBA" id="ARBA00022695"/>
    </source>
</evidence>
<dbReference type="Gene3D" id="1.10.340.70">
    <property type="match status" value="1"/>
</dbReference>
<evidence type="ECO:0000259" key="7">
    <source>
        <dbReference type="Pfam" id="PF17917"/>
    </source>
</evidence>
<keyword evidence="1" id="KW-0808">Transferase</keyword>